<proteinExistence type="predicted"/>
<dbReference type="RefSeq" id="WP_075078911.1">
    <property type="nucleotide sequence ID" value="NZ_BDCO01000002.1"/>
</dbReference>
<gene>
    <name evidence="2" type="ORF">TSACC_21552</name>
</gene>
<keyword evidence="3" id="KW-1185">Reference proteome</keyword>
<dbReference type="AlphaFoldDB" id="A0A146G6Z6"/>
<evidence type="ECO:0000313" key="3">
    <source>
        <dbReference type="Proteomes" id="UP000076023"/>
    </source>
</evidence>
<comment type="caution">
    <text evidence="2">The sequence shown here is derived from an EMBL/GenBank/DDBJ whole genome shotgun (WGS) entry which is preliminary data.</text>
</comment>
<dbReference type="Pfam" id="PF09723">
    <property type="entry name" value="Zn_ribbon_8"/>
    <property type="match status" value="1"/>
</dbReference>
<dbReference type="STRING" id="690879.TSACC_21552"/>
<name>A0A146G6Z6_TERSA</name>
<dbReference type="OrthoDB" id="215655at2"/>
<evidence type="ECO:0000313" key="2">
    <source>
        <dbReference type="EMBL" id="GAT33143.1"/>
    </source>
</evidence>
<reference evidence="3" key="1">
    <citation type="journal article" date="2017" name="Genome Announc.">
        <title>Draft Genome Sequence of Terrimicrobium sacchariphilum NM-5T, a Facultative Anaerobic Soil Bacterium of the Class Spartobacteria.</title>
        <authorList>
            <person name="Qiu Y.L."/>
            <person name="Tourlousse D.M."/>
            <person name="Matsuura N."/>
            <person name="Ohashi A."/>
            <person name="Sekiguchi Y."/>
        </authorList>
    </citation>
    <scope>NUCLEOTIDE SEQUENCE [LARGE SCALE GENOMIC DNA]</scope>
    <source>
        <strain evidence="3">NM-5</strain>
    </source>
</reference>
<dbReference type="Proteomes" id="UP000076023">
    <property type="component" value="Unassembled WGS sequence"/>
</dbReference>
<dbReference type="EMBL" id="BDCO01000002">
    <property type="protein sequence ID" value="GAT33143.1"/>
    <property type="molecule type" value="Genomic_DNA"/>
</dbReference>
<sequence>MPIYEYVAVEGGCPVCRKGFELRRPVSRPALTQCPVCRGPVKKVISSVNTPAISKPLSVSDAKKAGFAVYEKRDKGVYEKL</sequence>
<accession>A0A146G6Z6</accession>
<dbReference type="InParanoid" id="A0A146G6Z6"/>
<feature type="domain" description="Putative regulatory protein FmdB zinc ribbon" evidence="1">
    <location>
        <begin position="1"/>
        <end position="46"/>
    </location>
</feature>
<dbReference type="SMART" id="SM00834">
    <property type="entry name" value="CxxC_CXXC_SSSS"/>
    <property type="match status" value="1"/>
</dbReference>
<dbReference type="InterPro" id="IPR013429">
    <property type="entry name" value="Regulatory_FmdB_Zinc_ribbon"/>
</dbReference>
<evidence type="ECO:0000259" key="1">
    <source>
        <dbReference type="SMART" id="SM00834"/>
    </source>
</evidence>
<protein>
    <submittedName>
        <fullName evidence="2">Putative regulatory protein, FmdB family</fullName>
    </submittedName>
</protein>
<dbReference type="NCBIfam" id="TIGR02605">
    <property type="entry name" value="CxxC_CxxC_SSSS"/>
    <property type="match status" value="1"/>
</dbReference>
<organism evidence="2 3">
    <name type="scientific">Terrimicrobium sacchariphilum</name>
    <dbReference type="NCBI Taxonomy" id="690879"/>
    <lineage>
        <taxon>Bacteria</taxon>
        <taxon>Pseudomonadati</taxon>
        <taxon>Verrucomicrobiota</taxon>
        <taxon>Terrimicrobiia</taxon>
        <taxon>Terrimicrobiales</taxon>
        <taxon>Terrimicrobiaceae</taxon>
        <taxon>Terrimicrobium</taxon>
    </lineage>
</organism>